<accession>A0A7K3NQS3</accession>
<comment type="caution">
    <text evidence="1">The sequence shown here is derived from an EMBL/GenBank/DDBJ whole genome shotgun (WGS) entry which is preliminary data.</text>
</comment>
<protein>
    <submittedName>
        <fullName evidence="1">Uncharacterized protein</fullName>
    </submittedName>
</protein>
<keyword evidence="2" id="KW-1185">Reference proteome</keyword>
<evidence type="ECO:0000313" key="1">
    <source>
        <dbReference type="EMBL" id="NDY58564.1"/>
    </source>
</evidence>
<dbReference type="Proteomes" id="UP000469724">
    <property type="component" value="Unassembled WGS sequence"/>
</dbReference>
<evidence type="ECO:0000313" key="2">
    <source>
        <dbReference type="Proteomes" id="UP000469724"/>
    </source>
</evidence>
<dbReference type="EMBL" id="JAAGRQ010000114">
    <property type="protein sequence ID" value="NDY58564.1"/>
    <property type="molecule type" value="Genomic_DNA"/>
</dbReference>
<dbReference type="AlphaFoldDB" id="A0A7K3NQS3"/>
<gene>
    <name evidence="1" type="ORF">G3N56_17660</name>
</gene>
<name>A0A7K3NQS3_9BACT</name>
<sequence length="297" mass="33465">MVTFWFDVIRRSFVTAVWASLAGVFLVAHDASAMKVDEYIAAHGNKNIKVTDKSFVFGDLSVENYDIPDSPMESSSKYFYKGKLILTDEFGAPVYDLIEIADDYPMPGMKTIVIAAHSGFTAHGWSYHIFVMSSNALYYTGIETDLSGPDTTIVGNGLLDITHHSGNSPSAQNGDMIVSFYTATHPRYTRYVLFENGKWRTGRYGELKESYDSRFREASARNIDINMAEDGAQDQIASNVAEETYYCIMSGRGDGECKKYMNNRLPKKLRWVTNSLYVMVKEDVDTFNGDLETKIYK</sequence>
<reference evidence="1 2" key="1">
    <citation type="submission" date="2020-02" db="EMBL/GenBank/DDBJ databases">
        <title>Comparative genomics of sulfur disproportionating microorganisms.</title>
        <authorList>
            <person name="Ward L.M."/>
            <person name="Bertran E."/>
            <person name="Johnston D.T."/>
        </authorList>
    </citation>
    <scope>NUCLEOTIDE SEQUENCE [LARGE SCALE GENOMIC DNA]</scope>
    <source>
        <strain evidence="1 2">DSM 3696</strain>
    </source>
</reference>
<proteinExistence type="predicted"/>
<dbReference type="RefSeq" id="WP_163303635.1">
    <property type="nucleotide sequence ID" value="NZ_JAAGRQ010000114.1"/>
</dbReference>
<organism evidence="1 2">
    <name type="scientific">Desulfolutivibrio sulfodismutans</name>
    <dbReference type="NCBI Taxonomy" id="63561"/>
    <lineage>
        <taxon>Bacteria</taxon>
        <taxon>Pseudomonadati</taxon>
        <taxon>Thermodesulfobacteriota</taxon>
        <taxon>Desulfovibrionia</taxon>
        <taxon>Desulfovibrionales</taxon>
        <taxon>Desulfovibrionaceae</taxon>
        <taxon>Desulfolutivibrio</taxon>
    </lineage>
</organism>